<feature type="non-terminal residue" evidence="2">
    <location>
        <position position="544"/>
    </location>
</feature>
<name>A0A371CGQ4_9APHY</name>
<keyword evidence="3" id="KW-1185">Reference proteome</keyword>
<proteinExistence type="predicted"/>
<sequence length="544" mass="62159">QMWEHAIFNIDSLGDRQWIDYGALNVYLYYRWGKVANRPVRYMLTQLLRVWEDLAPLAYNQAIDSVAGPNFRYNYGLPQVGVLPHEILVFAIHERSHFFIVVMDHANRKVWVVGRTVLEQRSDRWEEWQGPAIYKHLCRLHEWDAGDTSTVRPHSVVIEQDGINCGPSAIRVALCLFEHGLQFTAARKLRCPPRLCAHLARIMILVELCKIFALCKANFDALRLQRPREWLLVSDHSLAEEEYRITEDTLTSLAALTLAQLPQHPVFLSLREAVLSCVRCSHAGTVYQEWQRLLQNSDTEGPELDRGEPAAPCPQEEGGERAESVLGDTLTDEEGAPFEVYEPPARKTRKKVKIPMNRELTNPKRFPRPIEPQPLPSHLRPRFVKHDEKFDEYYSGPTREEGFTDNPNLGDAHALYTFDPVTKTIFPSSWTRFADQGMRLLAGFAHMYYQGGPWNIVAHVLPAARLSYVLSDYFASLHRANSQHEYMKARRGVVPQDDLEGFAATIFGPPDDVRFMGLQNMLAGRGLPGCSANVNRFIRGRTET</sequence>
<evidence type="ECO:0000256" key="1">
    <source>
        <dbReference type="SAM" id="MobiDB-lite"/>
    </source>
</evidence>
<protein>
    <recommendedName>
        <fullName evidence="4">Ubiquitin-like protease family profile domain-containing protein</fullName>
    </recommendedName>
</protein>
<evidence type="ECO:0000313" key="2">
    <source>
        <dbReference type="EMBL" id="RDX39465.1"/>
    </source>
</evidence>
<gene>
    <name evidence="2" type="ORF">OH76DRAFT_1301341</name>
</gene>
<reference evidence="2 3" key="1">
    <citation type="journal article" date="2018" name="Biotechnol. Biofuels">
        <title>Integrative visual omics of the white-rot fungus Polyporus brumalis exposes the biotechnological potential of its oxidative enzymes for delignifying raw plant biomass.</title>
        <authorList>
            <person name="Miyauchi S."/>
            <person name="Rancon A."/>
            <person name="Drula E."/>
            <person name="Hage H."/>
            <person name="Chaduli D."/>
            <person name="Favel A."/>
            <person name="Grisel S."/>
            <person name="Henrissat B."/>
            <person name="Herpoel-Gimbert I."/>
            <person name="Ruiz-Duenas F.J."/>
            <person name="Chevret D."/>
            <person name="Hainaut M."/>
            <person name="Lin J."/>
            <person name="Wang M."/>
            <person name="Pangilinan J."/>
            <person name="Lipzen A."/>
            <person name="Lesage-Meessen L."/>
            <person name="Navarro D."/>
            <person name="Riley R."/>
            <person name="Grigoriev I.V."/>
            <person name="Zhou S."/>
            <person name="Raouche S."/>
            <person name="Rosso M.N."/>
        </authorList>
    </citation>
    <scope>NUCLEOTIDE SEQUENCE [LARGE SCALE GENOMIC DNA]</scope>
    <source>
        <strain evidence="2 3">BRFM 1820</strain>
    </source>
</reference>
<organism evidence="2 3">
    <name type="scientific">Lentinus brumalis</name>
    <dbReference type="NCBI Taxonomy" id="2498619"/>
    <lineage>
        <taxon>Eukaryota</taxon>
        <taxon>Fungi</taxon>
        <taxon>Dikarya</taxon>
        <taxon>Basidiomycota</taxon>
        <taxon>Agaricomycotina</taxon>
        <taxon>Agaricomycetes</taxon>
        <taxon>Polyporales</taxon>
        <taxon>Polyporaceae</taxon>
        <taxon>Lentinus</taxon>
    </lineage>
</organism>
<accession>A0A371CGQ4</accession>
<evidence type="ECO:0008006" key="4">
    <source>
        <dbReference type="Google" id="ProtNLM"/>
    </source>
</evidence>
<dbReference type="OrthoDB" id="2733999at2759"/>
<dbReference type="AlphaFoldDB" id="A0A371CGQ4"/>
<feature type="region of interest" description="Disordered" evidence="1">
    <location>
        <begin position="298"/>
        <end position="348"/>
    </location>
</feature>
<evidence type="ECO:0000313" key="3">
    <source>
        <dbReference type="Proteomes" id="UP000256964"/>
    </source>
</evidence>
<dbReference type="Proteomes" id="UP000256964">
    <property type="component" value="Unassembled WGS sequence"/>
</dbReference>
<dbReference type="EMBL" id="KZ857843">
    <property type="protein sequence ID" value="RDX39465.1"/>
    <property type="molecule type" value="Genomic_DNA"/>
</dbReference>
<dbReference type="STRING" id="139420.A0A371CGQ4"/>
<feature type="non-terminal residue" evidence="2">
    <location>
        <position position="1"/>
    </location>
</feature>